<keyword evidence="1" id="KW-0472">Membrane</keyword>
<accession>A0A498M5K3</accession>
<proteinExistence type="evidence at protein level"/>
<dbReference type="InterPro" id="IPR013783">
    <property type="entry name" value="Ig-like_fold"/>
</dbReference>
<protein>
    <submittedName>
        <fullName evidence="3">Epithelial chloride channel-like protein</fullName>
    </submittedName>
</protein>
<keyword evidence="1" id="KW-1133">Transmembrane helix</keyword>
<evidence type="ECO:0000259" key="2">
    <source>
        <dbReference type="SMART" id="SM00327"/>
    </source>
</evidence>
<sequence>MNQQFSDSSKPMIVFSEVSQNYRPVINAEVLATLESEIGPIKTLQLLDNDAGKVFVHEWAHLRWGVYDETNDEEPFYISNHSVKATRCNKNIEGQVYEVTAGGSFQRCSMDPQTSLPTEKCKFFPYKNQNTKSSLMFLSSLDSGPRILQQRQAATHFLRNIIEVQASVAIVTFSTSAATLSPLITIDSDTTRESLIKLLPVVAHGWTNICLGLSQGLQELEKDGDVSGGELIFLTDGEATDNISGCAASAIQSGAIIHTLAFGNSADPALTEMANKTGEVQLNPPKPTVSDEPLEVGSFTRTATGESFVVTLSGPSPNFPPNRITDLSAEIQEDTVFLNWTAPGEDLDEGTDMNSRTSFVLLWMLLSSTSTGIKLDGNGYVDIVIAISSRVPQDDRLIDIIKDMITEGSIYIYEALDKKVYFKEATILVPPHWNTTNVTKARTESFDKAKIRIDNAQGDEPYTKQYDECGTEGQYIHFTPNYLLNDTFIQLYGLRGKVFVHEWAHLRWGVYDETNDKKPFYISNRRIEATRCSKNIKGQVYEVTAGGSPQGCRIDPQTSLPTEKCKFFPNKNQNTNSSLMFLPSLDSVLQKDGDVSGDELIFLTDGMATDNVAGCAPSAIQSGAIIHTLAFGNSADPALTEMANKTGKVQLNPPKPTVSDEPLEVGSFTRTATGESFVVTLSSTTPPNFPPNRITDLSAEIQEDTVLLNWTAPGEDLDEGTAMGSRTVFLLWMLLSSTSTGIKLDGNGYVDVVIAISSRVSQDNTLIDKIKDMVTEGSLYLFEALDKKVYFKEATILIPPQWNSKGFTKARTELFEKARIRIDNPNPAYGDEPYTNQFGECGAEAEYIHFTPNYFRDNTLTKQYGPKGRVLVHEWAHLRWGVYDEYSEKNPFYYSNGHIEATRCSKNIKGQFYEDSARTPCPNDPQTSLPTKNCKFFPNKYQNTHSSIMFLPSLDSIDSVGAKTSDWFNGTVPIDQTIGTKTSFTITYETTLPKVYIQSPSGSVYNQMQMRHDESSKTVTLKVPGTAQTGDWKYSIQTPTNQALTVTATSHAARADVPPIIVKARMDQKFSDGTKPMIVFAEVSQNYKPVINAEVWATLEPESGPAQTLQLLDNGAGVVEMNPSKPLVSSESFIIGSFSRTATGESFEVILKSTTPPNFPPNRITDLNAEIQKDTVLLSWTAPGEDLDHGTAKSYKIKWSLDFKMLQFNFSNAHEVNISGISPQEAGSVEQHSFNLSFPIQNGTTLYFAVQSEDKENVKSQISNIAQASKIIPHPEPTEVSDPDFKLMFIAISVCLATVVITGIIAITAWALKRSKPA</sequence>
<gene>
    <name evidence="3" type="ORF">ROHU_008616</name>
</gene>
<dbReference type="CDD" id="cd00198">
    <property type="entry name" value="vWFA"/>
    <property type="match status" value="1"/>
</dbReference>
<dbReference type="Proteomes" id="UP000290572">
    <property type="component" value="Unassembled WGS sequence"/>
</dbReference>
<feature type="transmembrane region" description="Helical" evidence="1">
    <location>
        <begin position="1287"/>
        <end position="1312"/>
    </location>
</feature>
<dbReference type="SMART" id="SM00327">
    <property type="entry name" value="VWA"/>
    <property type="match status" value="1"/>
</dbReference>
<keyword evidence="5" id="KW-1267">Proteomics identification</keyword>
<evidence type="ECO:0007829" key="5">
    <source>
        <dbReference type="PeptideAtlas" id="A0A498M5K3"/>
    </source>
</evidence>
<feature type="domain" description="VWFA" evidence="2">
    <location>
        <begin position="132"/>
        <end position="294"/>
    </location>
</feature>
<dbReference type="GO" id="GO:0005886">
    <property type="term" value="C:plasma membrane"/>
    <property type="evidence" value="ECO:0007669"/>
    <property type="project" value="TreeGrafter"/>
</dbReference>
<dbReference type="STRING" id="84645.A0A498M5K3"/>
<keyword evidence="1" id="KW-0812">Transmembrane</keyword>
<evidence type="ECO:0000313" key="4">
    <source>
        <dbReference type="Proteomes" id="UP000290572"/>
    </source>
</evidence>
<dbReference type="InterPro" id="IPR013642">
    <property type="entry name" value="CLCA_N"/>
</dbReference>
<keyword evidence="4" id="KW-1185">Reference proteome</keyword>
<dbReference type="InterPro" id="IPR002035">
    <property type="entry name" value="VWF_A"/>
</dbReference>
<evidence type="ECO:0000313" key="3">
    <source>
        <dbReference type="EMBL" id="RXN15851.1"/>
    </source>
</evidence>
<dbReference type="Pfam" id="PF00092">
    <property type="entry name" value="VWA"/>
    <property type="match status" value="1"/>
</dbReference>
<dbReference type="EMBL" id="QBIY01012824">
    <property type="protein sequence ID" value="RXN15851.1"/>
    <property type="molecule type" value="Genomic_DNA"/>
</dbReference>
<evidence type="ECO:0000256" key="1">
    <source>
        <dbReference type="SAM" id="Phobius"/>
    </source>
</evidence>
<dbReference type="PANTHER" id="PTHR10579">
    <property type="entry name" value="CALCIUM-ACTIVATED CHLORIDE CHANNEL REGULATOR"/>
    <property type="match status" value="1"/>
</dbReference>
<organism evidence="3 4">
    <name type="scientific">Labeo rohita</name>
    <name type="common">Indian major carp</name>
    <name type="synonym">Cyprinus rohita</name>
    <dbReference type="NCBI Taxonomy" id="84645"/>
    <lineage>
        <taxon>Eukaryota</taxon>
        <taxon>Metazoa</taxon>
        <taxon>Chordata</taxon>
        <taxon>Craniata</taxon>
        <taxon>Vertebrata</taxon>
        <taxon>Euteleostomi</taxon>
        <taxon>Actinopterygii</taxon>
        <taxon>Neopterygii</taxon>
        <taxon>Teleostei</taxon>
        <taxon>Ostariophysi</taxon>
        <taxon>Cypriniformes</taxon>
        <taxon>Cyprinidae</taxon>
        <taxon>Labeoninae</taxon>
        <taxon>Labeonini</taxon>
        <taxon>Labeo</taxon>
    </lineage>
</organism>
<dbReference type="PANTHER" id="PTHR10579:SF172">
    <property type="entry name" value="CALCIUM-ACTIVATED CHLORIDE CHANNEL REGULATOR 4 PRECURSOR-RELATED"/>
    <property type="match status" value="1"/>
</dbReference>
<dbReference type="InterPro" id="IPR051266">
    <property type="entry name" value="CLCR"/>
</dbReference>
<reference evidence="3 4" key="1">
    <citation type="submission" date="2018-03" db="EMBL/GenBank/DDBJ databases">
        <title>Draft genome sequence of Rohu Carp (Labeo rohita).</title>
        <authorList>
            <person name="Das P."/>
            <person name="Kushwaha B."/>
            <person name="Joshi C.G."/>
            <person name="Kumar D."/>
            <person name="Nagpure N.S."/>
            <person name="Sahoo L."/>
            <person name="Das S.P."/>
            <person name="Bit A."/>
            <person name="Patnaik S."/>
            <person name="Meher P.K."/>
            <person name="Jayasankar P."/>
            <person name="Koringa P.G."/>
            <person name="Patel N.V."/>
            <person name="Hinsu A.T."/>
            <person name="Kumar R."/>
            <person name="Pandey M."/>
            <person name="Agarwal S."/>
            <person name="Srivastava S."/>
            <person name="Singh M."/>
            <person name="Iquebal M.A."/>
            <person name="Jaiswal S."/>
            <person name="Angadi U.B."/>
            <person name="Kumar N."/>
            <person name="Raza M."/>
            <person name="Shah T.M."/>
            <person name="Rai A."/>
            <person name="Jena J.K."/>
        </authorList>
    </citation>
    <scope>NUCLEOTIDE SEQUENCE [LARGE SCALE GENOMIC DNA]</scope>
    <source>
        <strain evidence="3">DASCIFA01</strain>
        <tissue evidence="3">Testis</tissue>
    </source>
</reference>
<dbReference type="SUPFAM" id="SSF53300">
    <property type="entry name" value="vWA-like"/>
    <property type="match status" value="2"/>
</dbReference>
<dbReference type="Gene3D" id="3.40.50.410">
    <property type="entry name" value="von Willebrand factor, type A domain"/>
    <property type="match status" value="1"/>
</dbReference>
<comment type="caution">
    <text evidence="3">The sequence shown here is derived from an EMBL/GenBank/DDBJ whole genome shotgun (WGS) entry which is preliminary data.</text>
</comment>
<dbReference type="Pfam" id="PF08434">
    <property type="entry name" value="CLCA"/>
    <property type="match status" value="3"/>
</dbReference>
<dbReference type="Gene3D" id="2.60.40.10">
    <property type="entry name" value="Immunoglobulins"/>
    <property type="match status" value="1"/>
</dbReference>
<dbReference type="InterPro" id="IPR036465">
    <property type="entry name" value="vWFA_dom_sf"/>
</dbReference>
<name>A0A498M5K3_LABRO</name>